<dbReference type="AlphaFoldDB" id="A0AAF0UNZ3"/>
<gene>
    <name evidence="1" type="ORF">MTR67_043568</name>
</gene>
<keyword evidence="2" id="KW-1185">Reference proteome</keyword>
<name>A0AAF0UNZ3_SOLVR</name>
<proteinExistence type="predicted"/>
<protein>
    <submittedName>
        <fullName evidence="1">Uncharacterized protein</fullName>
    </submittedName>
</protein>
<dbReference type="EMBL" id="CP133621">
    <property type="protein sequence ID" value="WMV50183.1"/>
    <property type="molecule type" value="Genomic_DNA"/>
</dbReference>
<evidence type="ECO:0000313" key="2">
    <source>
        <dbReference type="Proteomes" id="UP001234989"/>
    </source>
</evidence>
<reference evidence="1" key="1">
    <citation type="submission" date="2023-08" db="EMBL/GenBank/DDBJ databases">
        <title>A de novo genome assembly of Solanum verrucosum Schlechtendal, a Mexican diploid species geographically isolated from the other diploid A-genome species in potato relatives.</title>
        <authorList>
            <person name="Hosaka K."/>
        </authorList>
    </citation>
    <scope>NUCLEOTIDE SEQUENCE</scope>
    <source>
        <tissue evidence="1">Young leaves</tissue>
    </source>
</reference>
<sequence length="231" mass="26412">MILTSAGTRSSAKCSRPRHMLYNWKAVLSEVVVLLPCARRFPQKKDLEGMAAPPSLEEDIELWDVIFDGPYVPTKDVKEGELTNVIPKTTREYDKVDRKKIKKNYKAKKLLGPSQIMEKQSECYHGGQISKGPYHGLPDQKHANLRAEQATWYLNLGTKHGHYGAKMNKATERTKKRRPEDRLKHWVSPGMILRCSTLSPKITEPEVAERQCRKAMNQTKGRTTEWIGDPD</sequence>
<organism evidence="1 2">
    <name type="scientific">Solanum verrucosum</name>
    <dbReference type="NCBI Taxonomy" id="315347"/>
    <lineage>
        <taxon>Eukaryota</taxon>
        <taxon>Viridiplantae</taxon>
        <taxon>Streptophyta</taxon>
        <taxon>Embryophyta</taxon>
        <taxon>Tracheophyta</taxon>
        <taxon>Spermatophyta</taxon>
        <taxon>Magnoliopsida</taxon>
        <taxon>eudicotyledons</taxon>
        <taxon>Gunneridae</taxon>
        <taxon>Pentapetalae</taxon>
        <taxon>asterids</taxon>
        <taxon>lamiids</taxon>
        <taxon>Solanales</taxon>
        <taxon>Solanaceae</taxon>
        <taxon>Solanoideae</taxon>
        <taxon>Solaneae</taxon>
        <taxon>Solanum</taxon>
    </lineage>
</organism>
<accession>A0AAF0UNZ3</accession>
<dbReference type="Proteomes" id="UP001234989">
    <property type="component" value="Chromosome 10"/>
</dbReference>
<evidence type="ECO:0000313" key="1">
    <source>
        <dbReference type="EMBL" id="WMV50183.1"/>
    </source>
</evidence>